<name>A0A147BIM2_IXORI</name>
<accession>A0A147BIM2</accession>
<dbReference type="AlphaFoldDB" id="A0A147BIM2"/>
<feature type="non-terminal residue" evidence="2">
    <location>
        <position position="1"/>
    </location>
</feature>
<organism evidence="2">
    <name type="scientific">Ixodes ricinus</name>
    <name type="common">Common tick</name>
    <name type="synonym">Acarus ricinus</name>
    <dbReference type="NCBI Taxonomy" id="34613"/>
    <lineage>
        <taxon>Eukaryota</taxon>
        <taxon>Metazoa</taxon>
        <taxon>Ecdysozoa</taxon>
        <taxon>Arthropoda</taxon>
        <taxon>Chelicerata</taxon>
        <taxon>Arachnida</taxon>
        <taxon>Acari</taxon>
        <taxon>Parasitiformes</taxon>
        <taxon>Ixodida</taxon>
        <taxon>Ixodoidea</taxon>
        <taxon>Ixodidae</taxon>
        <taxon>Ixodinae</taxon>
        <taxon>Ixodes</taxon>
    </lineage>
</organism>
<feature type="region of interest" description="Disordered" evidence="1">
    <location>
        <begin position="77"/>
        <end position="106"/>
    </location>
</feature>
<evidence type="ECO:0000256" key="1">
    <source>
        <dbReference type="SAM" id="MobiDB-lite"/>
    </source>
</evidence>
<protein>
    <submittedName>
        <fullName evidence="2">Uncharacterized protein</fullName>
    </submittedName>
</protein>
<evidence type="ECO:0000313" key="2">
    <source>
        <dbReference type="EMBL" id="JAR90618.1"/>
    </source>
</evidence>
<sequence>RRVKASSVKREVPPFAMYRLVKTSIGCMEMKEQVQMAEAEIQEKKAEAKSSLYLASEHKRKIRQEPFCDNACSSRYSPRSELGDISKERKQKSGWEMSQHLLITRT</sequence>
<reference evidence="2" key="1">
    <citation type="journal article" date="2018" name="PLoS Negl. Trop. Dis.">
        <title>Sialome diversity of ticks revealed by RNAseq of single tick salivary glands.</title>
        <authorList>
            <person name="Perner J."/>
            <person name="Kropackova S."/>
            <person name="Kopacek P."/>
            <person name="Ribeiro J.M."/>
        </authorList>
    </citation>
    <scope>NUCLEOTIDE SEQUENCE</scope>
    <source>
        <strain evidence="2">Siblings of single egg batch collected in Ceske Budejovice</strain>
        <tissue evidence="2">Salivary glands</tissue>
    </source>
</reference>
<dbReference type="EMBL" id="GEGO01004786">
    <property type="protein sequence ID" value="JAR90618.1"/>
    <property type="molecule type" value="Transcribed_RNA"/>
</dbReference>
<feature type="compositionally biased region" description="Basic and acidic residues" evidence="1">
    <location>
        <begin position="81"/>
        <end position="93"/>
    </location>
</feature>
<proteinExistence type="predicted"/>